<reference evidence="1 2" key="1">
    <citation type="journal article" date="2018" name="Mol. Plant">
        <title>The genome of Artemisia annua provides insight into the evolution of Asteraceae family and artemisinin biosynthesis.</title>
        <authorList>
            <person name="Shen Q."/>
            <person name="Zhang L."/>
            <person name="Liao Z."/>
            <person name="Wang S."/>
            <person name="Yan T."/>
            <person name="Shi P."/>
            <person name="Liu M."/>
            <person name="Fu X."/>
            <person name="Pan Q."/>
            <person name="Wang Y."/>
            <person name="Lv Z."/>
            <person name="Lu X."/>
            <person name="Zhang F."/>
            <person name="Jiang W."/>
            <person name="Ma Y."/>
            <person name="Chen M."/>
            <person name="Hao X."/>
            <person name="Li L."/>
            <person name="Tang Y."/>
            <person name="Lv G."/>
            <person name="Zhou Y."/>
            <person name="Sun X."/>
            <person name="Brodelius P.E."/>
            <person name="Rose J.K.C."/>
            <person name="Tang K."/>
        </authorList>
    </citation>
    <scope>NUCLEOTIDE SEQUENCE [LARGE SCALE GENOMIC DNA]</scope>
    <source>
        <strain evidence="2">cv. Huhao1</strain>
        <tissue evidence="1">Leaf</tissue>
    </source>
</reference>
<keyword evidence="2" id="KW-1185">Reference proteome</keyword>
<dbReference type="PANTHER" id="PTHR33710:SF64">
    <property type="entry name" value="ENDONUCLEASE_EXONUCLEASE_PHOSPHATASE DOMAIN-CONTAINING PROTEIN"/>
    <property type="match status" value="1"/>
</dbReference>
<sequence length="375" mass="42462">MLVSHQFLNNWPSSHVLALVREFSDHSPILLQNSIFDYGPVPFKFYNSWILNKDFESVLCNSWSSSGSWVNSTKAIVFKKKLQLLKLNLKDWRKVVNSLETASATSLREKISSIDIKAEIGPLTSHEVITRAMLVNDLGTLEYGKAKDLRQKSKSKWALEGDENSRFFHGIINNKINRSRINGLNIQGSWVTDPTCIKSHILHSFELKYSKDTTPRPSFSSNLFKQISSNSALWCKVIRSIHGPQGGLHDASLIRSKSGPWYRIAKLKEDLLNDYGINLPLIFKKKIGNGESTRFWLDNWLGGPTLKETFPHIFRLDNQPNCLVCDRVPDTTNGPSDANTLSPNTPVHSSNIYKNFSHHVCCLPVKTMLLALEEP</sequence>
<proteinExistence type="predicted"/>
<dbReference type="Proteomes" id="UP000245207">
    <property type="component" value="Unassembled WGS sequence"/>
</dbReference>
<evidence type="ECO:0000313" key="1">
    <source>
        <dbReference type="EMBL" id="PWA48516.1"/>
    </source>
</evidence>
<dbReference type="EMBL" id="PKPP01009329">
    <property type="protein sequence ID" value="PWA48516.1"/>
    <property type="molecule type" value="Genomic_DNA"/>
</dbReference>
<name>A0A2U1LHP8_ARTAN</name>
<dbReference type="PANTHER" id="PTHR33710">
    <property type="entry name" value="BNAC02G09200D PROTEIN"/>
    <property type="match status" value="1"/>
</dbReference>
<dbReference type="OrthoDB" id="1740865at2759"/>
<dbReference type="AlphaFoldDB" id="A0A2U1LHP8"/>
<protein>
    <submittedName>
        <fullName evidence="1">Cytochrome P450</fullName>
    </submittedName>
</protein>
<accession>A0A2U1LHP8</accession>
<organism evidence="1 2">
    <name type="scientific">Artemisia annua</name>
    <name type="common">Sweet wormwood</name>
    <dbReference type="NCBI Taxonomy" id="35608"/>
    <lineage>
        <taxon>Eukaryota</taxon>
        <taxon>Viridiplantae</taxon>
        <taxon>Streptophyta</taxon>
        <taxon>Embryophyta</taxon>
        <taxon>Tracheophyta</taxon>
        <taxon>Spermatophyta</taxon>
        <taxon>Magnoliopsida</taxon>
        <taxon>eudicotyledons</taxon>
        <taxon>Gunneridae</taxon>
        <taxon>Pentapetalae</taxon>
        <taxon>asterids</taxon>
        <taxon>campanulids</taxon>
        <taxon>Asterales</taxon>
        <taxon>Asteraceae</taxon>
        <taxon>Asteroideae</taxon>
        <taxon>Anthemideae</taxon>
        <taxon>Artemisiinae</taxon>
        <taxon>Artemisia</taxon>
    </lineage>
</organism>
<comment type="caution">
    <text evidence="1">The sequence shown here is derived from an EMBL/GenBank/DDBJ whole genome shotgun (WGS) entry which is preliminary data.</text>
</comment>
<gene>
    <name evidence="1" type="ORF">CTI12_AA490150</name>
</gene>
<evidence type="ECO:0000313" key="2">
    <source>
        <dbReference type="Proteomes" id="UP000245207"/>
    </source>
</evidence>